<dbReference type="Gene3D" id="3.55.30.10">
    <property type="entry name" value="Hsp33 domain"/>
    <property type="match status" value="1"/>
</dbReference>
<evidence type="ECO:0000256" key="5">
    <source>
        <dbReference type="ARBA" id="ARBA00023284"/>
    </source>
</evidence>
<dbReference type="Pfam" id="PF01430">
    <property type="entry name" value="HSP33"/>
    <property type="match status" value="1"/>
</dbReference>
<comment type="PTM">
    <text evidence="6">Under oxidizing conditions two disulfide bonds are formed involving the reactive cysteines. Under reducing conditions zinc is bound to the reactive cysteines and the protein is inactive.</text>
</comment>
<proteinExistence type="inferred from homology"/>
<dbReference type="GO" id="GO:0005737">
    <property type="term" value="C:cytoplasm"/>
    <property type="evidence" value="ECO:0007669"/>
    <property type="project" value="UniProtKB-SubCell"/>
</dbReference>
<evidence type="ECO:0000256" key="2">
    <source>
        <dbReference type="ARBA" id="ARBA00022833"/>
    </source>
</evidence>
<evidence type="ECO:0000256" key="3">
    <source>
        <dbReference type="ARBA" id="ARBA00023157"/>
    </source>
</evidence>
<dbReference type="Proteomes" id="UP000070442">
    <property type="component" value="Unassembled WGS sequence"/>
</dbReference>
<dbReference type="InterPro" id="IPR016154">
    <property type="entry name" value="Heat_shock_Hsp33_C"/>
</dbReference>
<evidence type="ECO:0000256" key="6">
    <source>
        <dbReference type="HAMAP-Rule" id="MF_00117"/>
    </source>
</evidence>
<comment type="caution">
    <text evidence="7">The sequence shown here is derived from an EMBL/GenBank/DDBJ whole genome shotgun (WGS) entry which is preliminary data.</text>
</comment>
<organism evidence="7 8">
    <name type="scientific">Aedoeadaptatus coxii</name>
    <dbReference type="NCBI Taxonomy" id="755172"/>
    <lineage>
        <taxon>Bacteria</taxon>
        <taxon>Bacillati</taxon>
        <taxon>Bacillota</taxon>
        <taxon>Tissierellia</taxon>
        <taxon>Tissierellales</taxon>
        <taxon>Peptoniphilaceae</taxon>
        <taxon>Aedoeadaptatus</taxon>
    </lineage>
</organism>
<keyword evidence="3 6" id="KW-1015">Disulfide bond</keyword>
<dbReference type="PANTHER" id="PTHR30111:SF1">
    <property type="entry name" value="33 KDA CHAPERONIN"/>
    <property type="match status" value="1"/>
</dbReference>
<dbReference type="HAMAP" id="MF_00117">
    <property type="entry name" value="HslO"/>
    <property type="match status" value="1"/>
</dbReference>
<keyword evidence="5 6" id="KW-0676">Redox-active center</keyword>
<dbReference type="PANTHER" id="PTHR30111">
    <property type="entry name" value="33 KDA CHAPERONIN"/>
    <property type="match status" value="1"/>
</dbReference>
<dbReference type="SUPFAM" id="SSF118352">
    <property type="entry name" value="HSP33 redox switch-like"/>
    <property type="match status" value="1"/>
</dbReference>
<feature type="disulfide bond" description="Redox-active" evidence="6">
    <location>
        <begin position="239"/>
        <end position="241"/>
    </location>
</feature>
<keyword evidence="4 6" id="KW-0143">Chaperone</keyword>
<dbReference type="CDD" id="cd00498">
    <property type="entry name" value="Hsp33"/>
    <property type="match status" value="1"/>
</dbReference>
<protein>
    <recommendedName>
        <fullName evidence="6">33 kDa chaperonin</fullName>
    </recommendedName>
    <alternativeName>
        <fullName evidence="6">Heat shock protein 33 homolog</fullName>
        <shortName evidence="6">HSP33</shortName>
    </alternativeName>
</protein>
<dbReference type="RefSeq" id="WP_083508534.1">
    <property type="nucleotide sequence ID" value="NZ_KQ960181.1"/>
</dbReference>
<evidence type="ECO:0000313" key="7">
    <source>
        <dbReference type="EMBL" id="KXB65781.1"/>
    </source>
</evidence>
<dbReference type="OrthoDB" id="9776534at2"/>
<dbReference type="PIRSF" id="PIRSF005261">
    <property type="entry name" value="Heat_shock_Hsp33"/>
    <property type="match status" value="1"/>
</dbReference>
<evidence type="ECO:0000256" key="4">
    <source>
        <dbReference type="ARBA" id="ARBA00023186"/>
    </source>
</evidence>
<accession>A0A134ADJ9</accession>
<evidence type="ECO:0000313" key="8">
    <source>
        <dbReference type="Proteomes" id="UP000070442"/>
    </source>
</evidence>
<keyword evidence="8" id="KW-1185">Reference proteome</keyword>
<dbReference type="GO" id="GO:0042026">
    <property type="term" value="P:protein refolding"/>
    <property type="evidence" value="ECO:0007669"/>
    <property type="project" value="TreeGrafter"/>
</dbReference>
<dbReference type="NCBIfam" id="NF001033">
    <property type="entry name" value="PRK00114.1"/>
    <property type="match status" value="1"/>
</dbReference>
<comment type="similarity">
    <text evidence="6">Belongs to the HSP33 family.</text>
</comment>
<comment type="subcellular location">
    <subcellularLocation>
        <location evidence="6">Cytoplasm</location>
    </subcellularLocation>
</comment>
<keyword evidence="2 6" id="KW-0862">Zinc</keyword>
<feature type="disulfide bond" description="Redox-active" evidence="6">
    <location>
        <begin position="272"/>
        <end position="275"/>
    </location>
</feature>
<dbReference type="InterPro" id="IPR000397">
    <property type="entry name" value="Heat_shock_Hsp33"/>
</dbReference>
<sequence length="295" mass="31298">MKDICIRAINESGTIKVSAVTATSLVETARITHQTSATATAALGRSLIAGILLRTKLKNVEDSLTMIIDGGGPLGRIVVTGKNDGHVKGYVDHPMADLPARSSDGKLDVKGIVGTQGTLTVTMDLGMRQPYTGKVALASGEIGDDVAAYLFQSEQIPSAVGLGVSVDTDLSVKKAGGFIVEIMPGATEEEIAELETMLKEVKSVTELLEEGLDAKGLIHAVLPNLQLKILSEAPVAFVCECSKEKVADSIGALPDSDIREMMEEDHGAEAVCHFCNRHYQFSEEELGSMLSTEKE</sequence>
<dbReference type="EMBL" id="LSDG01000039">
    <property type="protein sequence ID" value="KXB65781.1"/>
    <property type="molecule type" value="Genomic_DNA"/>
</dbReference>
<name>A0A134ADJ9_9FIRM</name>
<dbReference type="SUPFAM" id="SSF64397">
    <property type="entry name" value="Hsp33 domain"/>
    <property type="match status" value="1"/>
</dbReference>
<dbReference type="Gene3D" id="3.90.1280.10">
    <property type="entry name" value="HSP33 redox switch-like"/>
    <property type="match status" value="1"/>
</dbReference>
<evidence type="ECO:0000256" key="1">
    <source>
        <dbReference type="ARBA" id="ARBA00022490"/>
    </source>
</evidence>
<dbReference type="PATRIC" id="fig|755172.3.peg.1217"/>
<dbReference type="GO" id="GO:0051082">
    <property type="term" value="F:unfolded protein binding"/>
    <property type="evidence" value="ECO:0007669"/>
    <property type="project" value="UniProtKB-UniRule"/>
</dbReference>
<dbReference type="STRING" id="755172.HMPREF1863_01255"/>
<reference evidence="8" key="1">
    <citation type="submission" date="2016-01" db="EMBL/GenBank/DDBJ databases">
        <authorList>
            <person name="Mitreva M."/>
            <person name="Pepin K.H."/>
            <person name="Mihindukulasuriya K.A."/>
            <person name="Fulton R."/>
            <person name="Fronick C."/>
            <person name="O'Laughlin M."/>
            <person name="Miner T."/>
            <person name="Herter B."/>
            <person name="Rosa B.A."/>
            <person name="Cordes M."/>
            <person name="Tomlinson C."/>
            <person name="Wollam A."/>
            <person name="Palsikar V.B."/>
            <person name="Mardis E.R."/>
            <person name="Wilson R.K."/>
        </authorList>
    </citation>
    <scope>NUCLEOTIDE SEQUENCE [LARGE SCALE GENOMIC DNA]</scope>
    <source>
        <strain evidence="8">DNF00729</strain>
    </source>
</reference>
<comment type="function">
    <text evidence="6">Redox regulated molecular chaperone. Protects both thermally unfolding and oxidatively damaged proteins from irreversible aggregation. Plays an important role in the bacterial defense system toward oxidative stress.</text>
</comment>
<dbReference type="AlphaFoldDB" id="A0A134ADJ9"/>
<gene>
    <name evidence="6" type="primary">hslO</name>
    <name evidence="7" type="ORF">HMPREF1863_01255</name>
</gene>
<dbReference type="GO" id="GO:0044183">
    <property type="term" value="F:protein folding chaperone"/>
    <property type="evidence" value="ECO:0007669"/>
    <property type="project" value="TreeGrafter"/>
</dbReference>
<keyword evidence="1 6" id="KW-0963">Cytoplasm</keyword>
<dbReference type="InterPro" id="IPR016153">
    <property type="entry name" value="Heat_shock_Hsp33_N"/>
</dbReference>